<comment type="caution">
    <text evidence="2">The sequence shown here is derived from an EMBL/GenBank/DDBJ whole genome shotgun (WGS) entry which is preliminary data.</text>
</comment>
<accession>A0A541AZY4</accession>
<dbReference type="EMBL" id="VIGH01000011">
    <property type="protein sequence ID" value="TQF65629.1"/>
    <property type="molecule type" value="Genomic_DNA"/>
</dbReference>
<keyword evidence="3" id="KW-1185">Reference proteome</keyword>
<sequence length="85" mass="8544">MQAFSGAVAAGVVVLALVVIGTAYLGGRRGFPGPGAMSVGAHIAAAVAVVVAQRFADHRRGAAAVAGSVAVFLVTIVLLWTQWWG</sequence>
<protein>
    <submittedName>
        <fullName evidence="2">Uncharacterized protein</fullName>
    </submittedName>
</protein>
<evidence type="ECO:0000313" key="2">
    <source>
        <dbReference type="EMBL" id="TQF65629.1"/>
    </source>
</evidence>
<keyword evidence="1" id="KW-0812">Transmembrane</keyword>
<feature type="transmembrane region" description="Helical" evidence="1">
    <location>
        <begin position="31"/>
        <end position="51"/>
    </location>
</feature>
<keyword evidence="1" id="KW-1133">Transmembrane helix</keyword>
<dbReference type="Proteomes" id="UP000316256">
    <property type="component" value="Unassembled WGS sequence"/>
</dbReference>
<keyword evidence="1" id="KW-0472">Membrane</keyword>
<reference evidence="2 3" key="1">
    <citation type="submission" date="2019-06" db="EMBL/GenBank/DDBJ databases">
        <title>Rhodococcus spaelei sp. nov., isolated from a cave.</title>
        <authorList>
            <person name="Lee S.D."/>
        </authorList>
    </citation>
    <scope>NUCLEOTIDE SEQUENCE [LARGE SCALE GENOMIC DNA]</scope>
    <source>
        <strain evidence="2 3">C9-5</strain>
    </source>
</reference>
<proteinExistence type="predicted"/>
<gene>
    <name evidence="2" type="ORF">FK531_20855</name>
</gene>
<organism evidence="2 3">
    <name type="scientific">Rhodococcus spelaei</name>
    <dbReference type="NCBI Taxonomy" id="2546320"/>
    <lineage>
        <taxon>Bacteria</taxon>
        <taxon>Bacillati</taxon>
        <taxon>Actinomycetota</taxon>
        <taxon>Actinomycetes</taxon>
        <taxon>Mycobacteriales</taxon>
        <taxon>Nocardiaceae</taxon>
        <taxon>Rhodococcus</taxon>
    </lineage>
</organism>
<name>A0A541AZY4_9NOCA</name>
<dbReference type="AlphaFoldDB" id="A0A541AZY4"/>
<evidence type="ECO:0000256" key="1">
    <source>
        <dbReference type="SAM" id="Phobius"/>
    </source>
</evidence>
<feature type="transmembrane region" description="Helical" evidence="1">
    <location>
        <begin position="7"/>
        <end position="25"/>
    </location>
</feature>
<feature type="transmembrane region" description="Helical" evidence="1">
    <location>
        <begin position="63"/>
        <end position="83"/>
    </location>
</feature>
<evidence type="ECO:0000313" key="3">
    <source>
        <dbReference type="Proteomes" id="UP000316256"/>
    </source>
</evidence>